<feature type="chain" id="PRO_5022062460" description="DUF3347 domain-containing protein" evidence="1">
    <location>
        <begin position="20"/>
        <end position="172"/>
    </location>
</feature>
<reference evidence="2 3" key="1">
    <citation type="submission" date="2019-07" db="EMBL/GenBank/DDBJ databases">
        <authorList>
            <person name="Huq M.A."/>
        </authorList>
    </citation>
    <scope>NUCLEOTIDE SEQUENCE [LARGE SCALE GENOMIC DNA]</scope>
    <source>
        <strain evidence="2 3">MAH-19</strain>
    </source>
</reference>
<dbReference type="OrthoDB" id="1524432at2"/>
<name>A0A556MXB9_9SPHI</name>
<feature type="signal peptide" evidence="1">
    <location>
        <begin position="1"/>
        <end position="19"/>
    </location>
</feature>
<evidence type="ECO:0000313" key="2">
    <source>
        <dbReference type="EMBL" id="TSJ44566.1"/>
    </source>
</evidence>
<protein>
    <recommendedName>
        <fullName evidence="4">DUF3347 domain-containing protein</fullName>
    </recommendedName>
</protein>
<dbReference type="Proteomes" id="UP000318733">
    <property type="component" value="Unassembled WGS sequence"/>
</dbReference>
<keyword evidence="1" id="KW-0732">Signal</keyword>
<dbReference type="RefSeq" id="WP_144248128.1">
    <property type="nucleotide sequence ID" value="NZ_VLPK01000001.1"/>
</dbReference>
<evidence type="ECO:0000256" key="1">
    <source>
        <dbReference type="SAM" id="SignalP"/>
    </source>
</evidence>
<dbReference type="EMBL" id="VLPK01000001">
    <property type="protein sequence ID" value="TSJ44566.1"/>
    <property type="molecule type" value="Genomic_DNA"/>
</dbReference>
<dbReference type="Gene3D" id="1.20.120.1490">
    <property type="match status" value="1"/>
</dbReference>
<dbReference type="AlphaFoldDB" id="A0A556MXB9"/>
<evidence type="ECO:0008006" key="4">
    <source>
        <dbReference type="Google" id="ProtNLM"/>
    </source>
</evidence>
<comment type="caution">
    <text evidence="2">The sequence shown here is derived from an EMBL/GenBank/DDBJ whole genome shotgun (WGS) entry which is preliminary data.</text>
</comment>
<gene>
    <name evidence="2" type="ORF">FO440_10445</name>
</gene>
<keyword evidence="3" id="KW-1185">Reference proteome</keyword>
<accession>A0A556MXB9</accession>
<evidence type="ECO:0000313" key="3">
    <source>
        <dbReference type="Proteomes" id="UP000318733"/>
    </source>
</evidence>
<sequence>MIKTLLYFMLILSGASVYAQSAVDTAGKQSPVRTLTYQQYEAYLKGQAGEDLAQVAEMNHYPLPDKVLKFKHELDLSPVQIQKLTEASKYLHSRRLQIGGSVINTEKMLDSLFKSRQMDEGNLIFFTNRYGLYQGELKNALLQACLSTEKLLSQKQMAKFESLQKTPPNPPR</sequence>
<proteinExistence type="predicted"/>
<organism evidence="2 3">
    <name type="scientific">Mucilaginibacter corticis</name>
    <dbReference type="NCBI Taxonomy" id="2597670"/>
    <lineage>
        <taxon>Bacteria</taxon>
        <taxon>Pseudomonadati</taxon>
        <taxon>Bacteroidota</taxon>
        <taxon>Sphingobacteriia</taxon>
        <taxon>Sphingobacteriales</taxon>
        <taxon>Sphingobacteriaceae</taxon>
        <taxon>Mucilaginibacter</taxon>
    </lineage>
</organism>